<dbReference type="PANTHER" id="PTHR11929">
    <property type="entry name" value="ALPHA- 1,3 -FUCOSYLTRANSFERASE"/>
    <property type="match status" value="1"/>
</dbReference>
<evidence type="ECO:0000256" key="2">
    <source>
        <dbReference type="ARBA" id="ARBA00022676"/>
    </source>
</evidence>
<organism evidence="6 7">
    <name type="scientific">Flavobacterium degerlachei</name>
    <dbReference type="NCBI Taxonomy" id="229203"/>
    <lineage>
        <taxon>Bacteria</taxon>
        <taxon>Pseudomonadati</taxon>
        <taxon>Bacteroidota</taxon>
        <taxon>Flavobacteriia</taxon>
        <taxon>Flavobacteriales</taxon>
        <taxon>Flavobacteriaceae</taxon>
        <taxon>Flavobacterium</taxon>
    </lineage>
</organism>
<evidence type="ECO:0000256" key="3">
    <source>
        <dbReference type="ARBA" id="ARBA00022679"/>
    </source>
</evidence>
<dbReference type="EMBL" id="FNMV01000004">
    <property type="protein sequence ID" value="SDW71982.1"/>
    <property type="molecule type" value="Genomic_DNA"/>
</dbReference>
<dbReference type="GO" id="GO:0046920">
    <property type="term" value="F:alpha-(1-&gt;3)-fucosyltransferase activity"/>
    <property type="evidence" value="ECO:0007669"/>
    <property type="project" value="TreeGrafter"/>
</dbReference>
<evidence type="ECO:0000313" key="6">
    <source>
        <dbReference type="EMBL" id="SDW71982.1"/>
    </source>
</evidence>
<dbReference type="Pfam" id="PF18025">
    <property type="entry name" value="FucT_N"/>
    <property type="match status" value="1"/>
</dbReference>
<proteinExistence type="inferred from homology"/>
<accession>A0A1H2VUA6</accession>
<reference evidence="7" key="1">
    <citation type="submission" date="2016-10" db="EMBL/GenBank/DDBJ databases">
        <authorList>
            <person name="Varghese N."/>
            <person name="Submissions S."/>
        </authorList>
    </citation>
    <scope>NUCLEOTIDE SEQUENCE [LARGE SCALE GENOMIC DNA]</scope>
    <source>
        <strain evidence="7">DSM 15718</strain>
    </source>
</reference>
<dbReference type="AlphaFoldDB" id="A0A1H2VUA6"/>
<dbReference type="Proteomes" id="UP000198569">
    <property type="component" value="Unassembled WGS sequence"/>
</dbReference>
<evidence type="ECO:0000256" key="1">
    <source>
        <dbReference type="ARBA" id="ARBA00008919"/>
    </source>
</evidence>
<keyword evidence="2 6" id="KW-0328">Glycosyltransferase</keyword>
<dbReference type="OrthoDB" id="9791032at2"/>
<sequence length="316" mass="37806">MKNIRVNFVDFWPGFKKENNYFYNLLVQEYDVIIDDEPDFLFYSCFGNEYIHYNCTRIFYTPENRRPDYLACDYAFSFDYTSRKNHFRLPYYSTVIDKNNYINKLNSPLSKERATATWKKKTKFCCILVSNPKAKKRLDFFAKLSKIKRVDSAGRILNNIGIEVYDKLEFIQDYKFVIAFENSSYKGYTTEKILDPIYKDCIPIYWGDPLVTNDFNENRFLNYADFLSEEALIERIIEIDQNDALGIEIIQQAPFSVNKIPHELEHKKVLVFLDVIFNSNCKPVAKQHWRYLHRMKFHYSQTQKKVVRKLINILKL</sequence>
<dbReference type="Gene3D" id="3.40.50.11660">
    <property type="entry name" value="Glycosyl transferase family 10, C-terminal domain"/>
    <property type="match status" value="1"/>
</dbReference>
<dbReference type="InterPro" id="IPR041058">
    <property type="entry name" value="FucT_N"/>
</dbReference>
<dbReference type="SUPFAM" id="SSF53756">
    <property type="entry name" value="UDP-Glycosyltransferase/glycogen phosphorylase"/>
    <property type="match status" value="1"/>
</dbReference>
<comment type="similarity">
    <text evidence="1">Belongs to the glycosyltransferase 10 family.</text>
</comment>
<evidence type="ECO:0000259" key="4">
    <source>
        <dbReference type="Pfam" id="PF00852"/>
    </source>
</evidence>
<keyword evidence="3 6" id="KW-0808">Transferase</keyword>
<protein>
    <submittedName>
        <fullName evidence="6">Glycosyltransferase family 10 (Fucosyltransferase) C-term</fullName>
    </submittedName>
</protein>
<dbReference type="InterPro" id="IPR055270">
    <property type="entry name" value="Glyco_tran_10_C"/>
</dbReference>
<dbReference type="Pfam" id="PF00852">
    <property type="entry name" value="Glyco_transf_10"/>
    <property type="match status" value="1"/>
</dbReference>
<feature type="domain" description="Fucosyltransferase C-terminal" evidence="4">
    <location>
        <begin position="118"/>
        <end position="244"/>
    </location>
</feature>
<dbReference type="InterPro" id="IPR001503">
    <property type="entry name" value="Glyco_trans_10"/>
</dbReference>
<dbReference type="STRING" id="229203.SAMN05444338_104160"/>
<dbReference type="RefSeq" id="WP_091430611.1">
    <property type="nucleotide sequence ID" value="NZ_FNMV01000004.1"/>
</dbReference>
<dbReference type="GO" id="GO:0016020">
    <property type="term" value="C:membrane"/>
    <property type="evidence" value="ECO:0007669"/>
    <property type="project" value="InterPro"/>
</dbReference>
<gene>
    <name evidence="6" type="ORF">SAMN05444338_104160</name>
</gene>
<dbReference type="InterPro" id="IPR038577">
    <property type="entry name" value="GT10-like_C_sf"/>
</dbReference>
<name>A0A1H2VUA6_9FLAO</name>
<keyword evidence="7" id="KW-1185">Reference proteome</keyword>
<evidence type="ECO:0000313" key="7">
    <source>
        <dbReference type="Proteomes" id="UP000198569"/>
    </source>
</evidence>
<feature type="domain" description="Alpha-(1,3)-fucosyltransferase FucT N-terminal" evidence="5">
    <location>
        <begin position="6"/>
        <end position="93"/>
    </location>
</feature>
<evidence type="ECO:0000259" key="5">
    <source>
        <dbReference type="Pfam" id="PF18025"/>
    </source>
</evidence>
<dbReference type="PANTHER" id="PTHR11929:SF194">
    <property type="entry name" value="ALPHA-(1,3)-FUCOSYLTRANSFERASE 10"/>
    <property type="match status" value="1"/>
</dbReference>